<reference evidence="3 4" key="1">
    <citation type="journal article" date="2021" name="Sci. Rep.">
        <title>The distribution of antibiotic resistance genes in chicken gut microbiota commensals.</title>
        <authorList>
            <person name="Juricova H."/>
            <person name="Matiasovicova J."/>
            <person name="Kubasova T."/>
            <person name="Cejkova D."/>
            <person name="Rychlik I."/>
        </authorList>
    </citation>
    <scope>NUCLEOTIDE SEQUENCE [LARGE SCALE GENOMIC DNA]</scope>
    <source>
        <strain evidence="3 4">An810</strain>
    </source>
</reference>
<proteinExistence type="predicted"/>
<evidence type="ECO:0000313" key="4">
    <source>
        <dbReference type="Proteomes" id="UP000776629"/>
    </source>
</evidence>
<name>A0ABS2EQR9_9LACO</name>
<gene>
    <name evidence="3" type="ORF">H5993_08765</name>
</gene>
<protein>
    <submittedName>
        <fullName evidence="3">PepSY domain-containing protein</fullName>
    </submittedName>
</protein>
<accession>A0ABS2EQR9</accession>
<dbReference type="InterPro" id="IPR025711">
    <property type="entry name" value="PepSY"/>
</dbReference>
<dbReference type="Pfam" id="PF03413">
    <property type="entry name" value="PepSY"/>
    <property type="match status" value="1"/>
</dbReference>
<evidence type="ECO:0000259" key="2">
    <source>
        <dbReference type="Pfam" id="PF03413"/>
    </source>
</evidence>
<dbReference type="RefSeq" id="WP_204777072.1">
    <property type="nucleotide sequence ID" value="NZ_JACJJQ010000060.1"/>
</dbReference>
<dbReference type="Gene3D" id="3.10.450.40">
    <property type="match status" value="1"/>
</dbReference>
<evidence type="ECO:0000313" key="3">
    <source>
        <dbReference type="EMBL" id="MBM6754842.1"/>
    </source>
</evidence>
<feature type="domain" description="PepSY" evidence="2">
    <location>
        <begin position="113"/>
        <end position="170"/>
    </location>
</feature>
<comment type="caution">
    <text evidence="3">The sequence shown here is derived from an EMBL/GenBank/DDBJ whole genome shotgun (WGS) entry which is preliminary data.</text>
</comment>
<feature type="region of interest" description="Disordered" evidence="1">
    <location>
        <begin position="1"/>
        <end position="22"/>
    </location>
</feature>
<organism evidence="3 4">
    <name type="scientific">Limosilactobacillus alvi</name>
    <dbReference type="NCBI Taxonomy" id="990412"/>
    <lineage>
        <taxon>Bacteria</taxon>
        <taxon>Bacillati</taxon>
        <taxon>Bacillota</taxon>
        <taxon>Bacilli</taxon>
        <taxon>Lactobacillales</taxon>
        <taxon>Lactobacillaceae</taxon>
        <taxon>Limosilactobacillus</taxon>
    </lineage>
</organism>
<evidence type="ECO:0000256" key="1">
    <source>
        <dbReference type="SAM" id="MobiDB-lite"/>
    </source>
</evidence>
<dbReference type="EMBL" id="JACJJQ010000060">
    <property type="protein sequence ID" value="MBM6754842.1"/>
    <property type="molecule type" value="Genomic_DNA"/>
</dbReference>
<feature type="compositionally biased region" description="Polar residues" evidence="1">
    <location>
        <begin position="13"/>
        <end position="22"/>
    </location>
</feature>
<sequence length="173" mass="19329">MVFAGWQSKVEETNNSNSVQASSKINQGKVKTVDNGLYKRAIAKFKATHPQAIITSFSWEVAGSKFKAEVEGQDKKSEYQAVFDQNGKLIHDTSEANDDYNWRNDEIKPKKLISLATAVKKAQSKVSGSLVSASLEKDDGRDKWKIKIKDHQQEVEVILDARSGKIISKEIDD</sequence>
<keyword evidence="4" id="KW-1185">Reference proteome</keyword>
<dbReference type="Proteomes" id="UP000776629">
    <property type="component" value="Unassembled WGS sequence"/>
</dbReference>